<keyword evidence="1" id="KW-0533">Nickel</keyword>
<proteinExistence type="predicted"/>
<evidence type="ECO:0000256" key="1">
    <source>
        <dbReference type="ARBA" id="ARBA00022596"/>
    </source>
</evidence>
<evidence type="ECO:0000313" key="2">
    <source>
        <dbReference type="EMBL" id="HGV98503.1"/>
    </source>
</evidence>
<accession>A0A7C4TI97</accession>
<dbReference type="NCBIfam" id="TIGR00299">
    <property type="entry name" value="nickel pincer cofactor biosynthesis protein LarC"/>
    <property type="match status" value="1"/>
</dbReference>
<dbReference type="PANTHER" id="PTHR36566">
    <property type="entry name" value="NICKEL INSERTION PROTEIN-RELATED"/>
    <property type="match status" value="1"/>
</dbReference>
<name>A0A7C4TI97_UNCW3</name>
<sequence>MKVLYFDPICGASGDMILASLVDLGVKIAFLKKNLAFITDFEINVKDVNRDGIIAKNLQFVIKKEIREDKFLKLIEKSQLSENIKDTASRIIKNIFEAEKKVHHTRDVHLHELGDADTLLDVVGAVVAIDSLNVTKIYTAPLKTGMGFIKTREGNMPAFNFATAELLKGFPVEFLPVPYELTTPTAAAILSSIAEPVKSLSFKRIDNIGLGAGMMEIKDYPNLLRVFLGEVDETISDECQIIEANIDDQNPQDYEIVFEKLYKAGALEVFLTPVIMKNSRPGVILTVLATSNNHKVLDIIFQETTTLGVRITNAQRIKLHRNVVNLSTPYGKLRVKTFLYNNIKRFSIEYQDLKKIALKFNKPLKDLRQELTGYVEKILKEKLLKGRSLV</sequence>
<dbReference type="Gene3D" id="3.30.70.1380">
    <property type="entry name" value="Transcriptional regulatory protein pf0864 domain like"/>
    <property type="match status" value="1"/>
</dbReference>
<dbReference type="Pfam" id="PF01969">
    <property type="entry name" value="Ni_insertion"/>
    <property type="match status" value="1"/>
</dbReference>
<comment type="caution">
    <text evidence="2">The sequence shown here is derived from an EMBL/GenBank/DDBJ whole genome shotgun (WGS) entry which is preliminary data.</text>
</comment>
<dbReference type="EMBL" id="DTGZ01000176">
    <property type="protein sequence ID" value="HGV98503.1"/>
    <property type="molecule type" value="Genomic_DNA"/>
</dbReference>
<reference evidence="2" key="1">
    <citation type="journal article" date="2020" name="mSystems">
        <title>Genome- and Community-Level Interaction Insights into Carbon Utilization and Element Cycling Functions of Hydrothermarchaeota in Hydrothermal Sediment.</title>
        <authorList>
            <person name="Zhou Z."/>
            <person name="Liu Y."/>
            <person name="Xu W."/>
            <person name="Pan J."/>
            <person name="Luo Z.H."/>
            <person name="Li M."/>
        </authorList>
    </citation>
    <scope>NUCLEOTIDE SEQUENCE [LARGE SCALE GENOMIC DNA]</scope>
    <source>
        <strain evidence="2">SpSt-774</strain>
    </source>
</reference>
<protein>
    <submittedName>
        <fullName evidence="2">Nickel pincer cofactor biosynthesis protein LarC</fullName>
    </submittedName>
</protein>
<gene>
    <name evidence="2" type="primary">larC</name>
    <name evidence="2" type="ORF">ENV60_09450</name>
</gene>
<dbReference type="PANTHER" id="PTHR36566:SF1">
    <property type="entry name" value="PYRIDINIUM-3,5-BISTHIOCARBOXYLIC ACID MONONUCLEOTIDE NICKEL INSERTION PROTEIN"/>
    <property type="match status" value="1"/>
</dbReference>
<organism evidence="2">
    <name type="scientific">candidate division WOR-3 bacterium</name>
    <dbReference type="NCBI Taxonomy" id="2052148"/>
    <lineage>
        <taxon>Bacteria</taxon>
        <taxon>Bacteria division WOR-3</taxon>
    </lineage>
</organism>
<dbReference type="InterPro" id="IPR002822">
    <property type="entry name" value="Ni_insertion"/>
</dbReference>
<dbReference type="AlphaFoldDB" id="A0A7C4TI97"/>